<proteinExistence type="predicted"/>
<keyword evidence="2" id="KW-1185">Reference proteome</keyword>
<name>A0A5B7DA68_PORTR</name>
<gene>
    <name evidence="1" type="ORF">E2C01_010974</name>
</gene>
<accession>A0A5B7DA68</accession>
<dbReference type="AlphaFoldDB" id="A0A5B7DA68"/>
<evidence type="ECO:0000313" key="2">
    <source>
        <dbReference type="Proteomes" id="UP000324222"/>
    </source>
</evidence>
<sequence length="103" mass="11191">MSGARFVQERRWCIQKPVSLIGNNQKNAVRGMLHKVGNDALEDVNITLHQRETGLSLSLASAGRHNTQAGASRASIVSAGLNLHIPEEKQHITFMFAISSLTG</sequence>
<dbReference type="EMBL" id="VSRR010000646">
    <property type="protein sequence ID" value="MPC18099.1"/>
    <property type="molecule type" value="Genomic_DNA"/>
</dbReference>
<organism evidence="1 2">
    <name type="scientific">Portunus trituberculatus</name>
    <name type="common">Swimming crab</name>
    <name type="synonym">Neptunus trituberculatus</name>
    <dbReference type="NCBI Taxonomy" id="210409"/>
    <lineage>
        <taxon>Eukaryota</taxon>
        <taxon>Metazoa</taxon>
        <taxon>Ecdysozoa</taxon>
        <taxon>Arthropoda</taxon>
        <taxon>Crustacea</taxon>
        <taxon>Multicrustacea</taxon>
        <taxon>Malacostraca</taxon>
        <taxon>Eumalacostraca</taxon>
        <taxon>Eucarida</taxon>
        <taxon>Decapoda</taxon>
        <taxon>Pleocyemata</taxon>
        <taxon>Brachyura</taxon>
        <taxon>Eubrachyura</taxon>
        <taxon>Portunoidea</taxon>
        <taxon>Portunidae</taxon>
        <taxon>Portuninae</taxon>
        <taxon>Portunus</taxon>
    </lineage>
</organism>
<reference evidence="1 2" key="1">
    <citation type="submission" date="2019-05" db="EMBL/GenBank/DDBJ databases">
        <title>Another draft genome of Portunus trituberculatus and its Hox gene families provides insights of decapod evolution.</title>
        <authorList>
            <person name="Jeong J.-H."/>
            <person name="Song I."/>
            <person name="Kim S."/>
            <person name="Choi T."/>
            <person name="Kim D."/>
            <person name="Ryu S."/>
            <person name="Kim W."/>
        </authorList>
    </citation>
    <scope>NUCLEOTIDE SEQUENCE [LARGE SCALE GENOMIC DNA]</scope>
    <source>
        <tissue evidence="1">Muscle</tissue>
    </source>
</reference>
<protein>
    <submittedName>
        <fullName evidence="1">Uncharacterized protein</fullName>
    </submittedName>
</protein>
<evidence type="ECO:0000313" key="1">
    <source>
        <dbReference type="EMBL" id="MPC18099.1"/>
    </source>
</evidence>
<comment type="caution">
    <text evidence="1">The sequence shown here is derived from an EMBL/GenBank/DDBJ whole genome shotgun (WGS) entry which is preliminary data.</text>
</comment>
<dbReference type="Proteomes" id="UP000324222">
    <property type="component" value="Unassembled WGS sequence"/>
</dbReference>